<name>A0A078GRZ1_BRANA</name>
<gene>
    <name evidence="1" type="primary">BnaC04g50220D</name>
    <name evidence="1" type="ORF">GSBRNA2T00037329001</name>
</gene>
<proteinExistence type="predicted"/>
<sequence>MAAPLLAFIFSLLAIASTSRSMLRSSLRES</sequence>
<organism evidence="1 2">
    <name type="scientific">Brassica napus</name>
    <name type="common">Rape</name>
    <dbReference type="NCBI Taxonomy" id="3708"/>
    <lineage>
        <taxon>Eukaryota</taxon>
        <taxon>Viridiplantae</taxon>
        <taxon>Streptophyta</taxon>
        <taxon>Embryophyta</taxon>
        <taxon>Tracheophyta</taxon>
        <taxon>Spermatophyta</taxon>
        <taxon>Magnoliopsida</taxon>
        <taxon>eudicotyledons</taxon>
        <taxon>Gunneridae</taxon>
        <taxon>Pentapetalae</taxon>
        <taxon>rosids</taxon>
        <taxon>malvids</taxon>
        <taxon>Brassicales</taxon>
        <taxon>Brassicaceae</taxon>
        <taxon>Brassiceae</taxon>
        <taxon>Brassica</taxon>
    </lineage>
</organism>
<protein>
    <submittedName>
        <fullName evidence="1">BnaC04g50220D protein</fullName>
    </submittedName>
</protein>
<accession>A0A078GRZ1</accession>
<reference evidence="1 2" key="1">
    <citation type="journal article" date="2014" name="Science">
        <title>Plant genetics. Early allopolyploid evolution in the post-Neolithic Brassica napus oilseed genome.</title>
        <authorList>
            <person name="Chalhoub B."/>
            <person name="Denoeud F."/>
            <person name="Liu S."/>
            <person name="Parkin I.A."/>
            <person name="Tang H."/>
            <person name="Wang X."/>
            <person name="Chiquet J."/>
            <person name="Belcram H."/>
            <person name="Tong C."/>
            <person name="Samans B."/>
            <person name="Correa M."/>
            <person name="Da Silva C."/>
            <person name="Just J."/>
            <person name="Falentin C."/>
            <person name="Koh C.S."/>
            <person name="Le Clainche I."/>
            <person name="Bernard M."/>
            <person name="Bento P."/>
            <person name="Noel B."/>
            <person name="Labadie K."/>
            <person name="Alberti A."/>
            <person name="Charles M."/>
            <person name="Arnaud D."/>
            <person name="Guo H."/>
            <person name="Daviaud C."/>
            <person name="Alamery S."/>
            <person name="Jabbari K."/>
            <person name="Zhao M."/>
            <person name="Edger P.P."/>
            <person name="Chelaifa H."/>
            <person name="Tack D."/>
            <person name="Lassalle G."/>
            <person name="Mestiri I."/>
            <person name="Schnel N."/>
            <person name="Le Paslier M.C."/>
            <person name="Fan G."/>
            <person name="Renault V."/>
            <person name="Bayer P.E."/>
            <person name="Golicz A.A."/>
            <person name="Manoli S."/>
            <person name="Lee T.H."/>
            <person name="Thi V.H."/>
            <person name="Chalabi S."/>
            <person name="Hu Q."/>
            <person name="Fan C."/>
            <person name="Tollenaere R."/>
            <person name="Lu Y."/>
            <person name="Battail C."/>
            <person name="Shen J."/>
            <person name="Sidebottom C.H."/>
            <person name="Wang X."/>
            <person name="Canaguier A."/>
            <person name="Chauveau A."/>
            <person name="Berard A."/>
            <person name="Deniot G."/>
            <person name="Guan M."/>
            <person name="Liu Z."/>
            <person name="Sun F."/>
            <person name="Lim Y.P."/>
            <person name="Lyons E."/>
            <person name="Town C.D."/>
            <person name="Bancroft I."/>
            <person name="Wang X."/>
            <person name="Meng J."/>
            <person name="Ma J."/>
            <person name="Pires J.C."/>
            <person name="King G.J."/>
            <person name="Brunel D."/>
            <person name="Delourme R."/>
            <person name="Renard M."/>
            <person name="Aury J.M."/>
            <person name="Adams K.L."/>
            <person name="Batley J."/>
            <person name="Snowdon R.J."/>
            <person name="Tost J."/>
            <person name="Edwards D."/>
            <person name="Zhou Y."/>
            <person name="Hua W."/>
            <person name="Sharpe A.G."/>
            <person name="Paterson A.H."/>
            <person name="Guan C."/>
            <person name="Wincker P."/>
        </authorList>
    </citation>
    <scope>NUCLEOTIDE SEQUENCE [LARGE SCALE GENOMIC DNA]</scope>
    <source>
        <strain evidence="2">cv. Darmor-bzh</strain>
    </source>
</reference>
<evidence type="ECO:0000313" key="1">
    <source>
        <dbReference type="EMBL" id="CDY27383.1"/>
    </source>
</evidence>
<dbReference type="Proteomes" id="UP000028999">
    <property type="component" value="Unassembled WGS sequence"/>
</dbReference>
<dbReference type="Gramene" id="CDY27383">
    <property type="protein sequence ID" value="CDY27383"/>
    <property type="gene ID" value="GSBRNA2T00037329001"/>
</dbReference>
<evidence type="ECO:0000313" key="2">
    <source>
        <dbReference type="Proteomes" id="UP000028999"/>
    </source>
</evidence>
<keyword evidence="2" id="KW-1185">Reference proteome</keyword>
<dbReference type="PaxDb" id="3708-A0A078GRZ1"/>
<dbReference type="EMBL" id="LK032203">
    <property type="protein sequence ID" value="CDY27383.1"/>
    <property type="molecule type" value="Genomic_DNA"/>
</dbReference>
<dbReference type="AlphaFoldDB" id="A0A078GRZ1"/>